<organism evidence="2 3">
    <name type="scientific">Stylosanthes scabra</name>
    <dbReference type="NCBI Taxonomy" id="79078"/>
    <lineage>
        <taxon>Eukaryota</taxon>
        <taxon>Viridiplantae</taxon>
        <taxon>Streptophyta</taxon>
        <taxon>Embryophyta</taxon>
        <taxon>Tracheophyta</taxon>
        <taxon>Spermatophyta</taxon>
        <taxon>Magnoliopsida</taxon>
        <taxon>eudicotyledons</taxon>
        <taxon>Gunneridae</taxon>
        <taxon>Pentapetalae</taxon>
        <taxon>rosids</taxon>
        <taxon>fabids</taxon>
        <taxon>Fabales</taxon>
        <taxon>Fabaceae</taxon>
        <taxon>Papilionoideae</taxon>
        <taxon>50 kb inversion clade</taxon>
        <taxon>dalbergioids sensu lato</taxon>
        <taxon>Dalbergieae</taxon>
        <taxon>Pterocarpus clade</taxon>
        <taxon>Stylosanthes</taxon>
    </lineage>
</organism>
<proteinExistence type="predicted"/>
<evidence type="ECO:0000256" key="1">
    <source>
        <dbReference type="SAM" id="MobiDB-lite"/>
    </source>
</evidence>
<reference evidence="2 3" key="1">
    <citation type="journal article" date="2023" name="Plants (Basel)">
        <title>Bridging the Gap: Combining Genomics and Transcriptomics Approaches to Understand Stylosanthes scabra, an Orphan Legume from the Brazilian Caatinga.</title>
        <authorList>
            <person name="Ferreira-Neto J.R.C."/>
            <person name="da Silva M.D."/>
            <person name="Binneck E."/>
            <person name="de Melo N.F."/>
            <person name="da Silva R.H."/>
            <person name="de Melo A.L.T.M."/>
            <person name="Pandolfi V."/>
            <person name="Bustamante F.O."/>
            <person name="Brasileiro-Vidal A.C."/>
            <person name="Benko-Iseppon A.M."/>
        </authorList>
    </citation>
    <scope>NUCLEOTIDE SEQUENCE [LARGE SCALE GENOMIC DNA]</scope>
    <source>
        <tissue evidence="2">Leaves</tissue>
    </source>
</reference>
<dbReference type="Proteomes" id="UP001341840">
    <property type="component" value="Unassembled WGS sequence"/>
</dbReference>
<feature type="compositionally biased region" description="Pro residues" evidence="1">
    <location>
        <begin position="142"/>
        <end position="162"/>
    </location>
</feature>
<dbReference type="EMBL" id="JASCZI010272353">
    <property type="protein sequence ID" value="MED6221838.1"/>
    <property type="molecule type" value="Genomic_DNA"/>
</dbReference>
<sequence length="162" mass="17232">MLSDYNDESITTRAGVSRSHPYLCLHSQSLSLTNSCPNISLVSPSSASSKIDTPLCHHLRLHSCPALASSEACHRGLKQELVAPLMVYHLECNPTLPASSSNVVSQFASSQLLICLQPSDVNWETPLEVGRATGTHGGGDMPPVPRPAPPYLPPPPPNTCDG</sequence>
<keyword evidence="3" id="KW-1185">Reference proteome</keyword>
<evidence type="ECO:0000313" key="3">
    <source>
        <dbReference type="Proteomes" id="UP001341840"/>
    </source>
</evidence>
<feature type="region of interest" description="Disordered" evidence="1">
    <location>
        <begin position="129"/>
        <end position="162"/>
    </location>
</feature>
<comment type="caution">
    <text evidence="2">The sequence shown here is derived from an EMBL/GenBank/DDBJ whole genome shotgun (WGS) entry which is preliminary data.</text>
</comment>
<gene>
    <name evidence="2" type="ORF">PIB30_058524</name>
</gene>
<evidence type="ECO:0000313" key="2">
    <source>
        <dbReference type="EMBL" id="MED6221838.1"/>
    </source>
</evidence>
<accession>A0ABU6ZIP3</accession>
<protein>
    <submittedName>
        <fullName evidence="2">Uncharacterized protein</fullName>
    </submittedName>
</protein>
<name>A0ABU6ZIP3_9FABA</name>